<feature type="domain" description="DUF427" evidence="1">
    <location>
        <begin position="38"/>
        <end position="129"/>
    </location>
</feature>
<gene>
    <name evidence="2" type="ORF">ACFQ11_01660</name>
</gene>
<dbReference type="Gene3D" id="2.170.150.40">
    <property type="entry name" value="Domain of unknown function (DUF427)"/>
    <property type="match status" value="2"/>
</dbReference>
<dbReference type="Proteomes" id="UP001596972">
    <property type="component" value="Unassembled WGS sequence"/>
</dbReference>
<dbReference type="InterPro" id="IPR038694">
    <property type="entry name" value="DUF427_sf"/>
</dbReference>
<dbReference type="RefSeq" id="WP_378295921.1">
    <property type="nucleotide sequence ID" value="NZ_JBHTJA010000002.1"/>
</dbReference>
<sequence>MSLTMPPGPLAGSPGETVNFTIDGPKHRLFMQDFPRRVRARFAGETVLDTERGKFLHETGLLPVLYVPEEDVRTDLLEQTEHSTHCPFKGDAAYWTLRVGDRAAENAVWAYPEPLPTASWLRGHMAFYWGRMDAWFDEDEEVRGHLRDPFHRVDARATSRRVRVLRGDDVLADTTRAKLLSETGLRNRFYIPADDVNTDLLTRSGTRSVCPYKGEATYWSLRDGAADVAWSYEEPLEDAAKVAGHLSFDHDDLTVEAGPPAP</sequence>
<evidence type="ECO:0000313" key="2">
    <source>
        <dbReference type="EMBL" id="MFD0899101.1"/>
    </source>
</evidence>
<comment type="caution">
    <text evidence="2">The sequence shown here is derived from an EMBL/GenBank/DDBJ whole genome shotgun (WGS) entry which is preliminary data.</text>
</comment>
<name>A0ABW3EJE1_9ACTN</name>
<dbReference type="EMBL" id="JBHTJA010000002">
    <property type="protein sequence ID" value="MFD0899101.1"/>
    <property type="molecule type" value="Genomic_DNA"/>
</dbReference>
<dbReference type="InterPro" id="IPR007361">
    <property type="entry name" value="DUF427"/>
</dbReference>
<protein>
    <submittedName>
        <fullName evidence="2">DUF427 domain-containing protein</fullName>
    </submittedName>
</protein>
<proteinExistence type="predicted"/>
<dbReference type="PANTHER" id="PTHR34310">
    <property type="entry name" value="DUF427 DOMAIN PROTEIN (AFU_ORTHOLOGUE AFUA_3G02220)"/>
    <property type="match status" value="1"/>
</dbReference>
<keyword evidence="3" id="KW-1185">Reference proteome</keyword>
<evidence type="ECO:0000313" key="3">
    <source>
        <dbReference type="Proteomes" id="UP001596972"/>
    </source>
</evidence>
<dbReference type="PANTHER" id="PTHR34310:SF8">
    <property type="entry name" value="CONSERVED PROTEIN"/>
    <property type="match status" value="1"/>
</dbReference>
<reference evidence="3" key="1">
    <citation type="journal article" date="2019" name="Int. J. Syst. Evol. Microbiol.">
        <title>The Global Catalogue of Microorganisms (GCM) 10K type strain sequencing project: providing services to taxonomists for standard genome sequencing and annotation.</title>
        <authorList>
            <consortium name="The Broad Institute Genomics Platform"/>
            <consortium name="The Broad Institute Genome Sequencing Center for Infectious Disease"/>
            <person name="Wu L."/>
            <person name="Ma J."/>
        </authorList>
    </citation>
    <scope>NUCLEOTIDE SEQUENCE [LARGE SCALE GENOMIC DNA]</scope>
    <source>
        <strain evidence="3">JCM 31202</strain>
    </source>
</reference>
<evidence type="ECO:0000259" key="1">
    <source>
        <dbReference type="Pfam" id="PF04248"/>
    </source>
</evidence>
<accession>A0ABW3EJE1</accession>
<dbReference type="Pfam" id="PF04248">
    <property type="entry name" value="NTP_transf_9"/>
    <property type="match status" value="2"/>
</dbReference>
<feature type="domain" description="DUF427" evidence="1">
    <location>
        <begin position="162"/>
        <end position="250"/>
    </location>
</feature>
<organism evidence="2 3">
    <name type="scientific">Actinomadura sediminis</name>
    <dbReference type="NCBI Taxonomy" id="1038904"/>
    <lineage>
        <taxon>Bacteria</taxon>
        <taxon>Bacillati</taxon>
        <taxon>Actinomycetota</taxon>
        <taxon>Actinomycetes</taxon>
        <taxon>Streptosporangiales</taxon>
        <taxon>Thermomonosporaceae</taxon>
        <taxon>Actinomadura</taxon>
    </lineage>
</organism>